<dbReference type="RefSeq" id="WP_017745902.1">
    <property type="nucleotide sequence ID" value="NZ_KQ976354.1"/>
</dbReference>
<keyword evidence="5" id="KW-1133">Transmembrane helix</keyword>
<dbReference type="Gene3D" id="3.40.190.10">
    <property type="entry name" value="Periplasmic binding protein-like II"/>
    <property type="match status" value="2"/>
</dbReference>
<dbReference type="InterPro" id="IPR005119">
    <property type="entry name" value="LysR_subst-bd"/>
</dbReference>
<dbReference type="STRING" id="128403.WA1_35495"/>
<dbReference type="PRINTS" id="PR00039">
    <property type="entry name" value="HTHLYSR"/>
</dbReference>
<reference evidence="7 8" key="1">
    <citation type="journal article" date="2013" name="Genome Biol. Evol.">
        <title>Genomes of Stigonematalean cyanobacteria (subsection V) and the evolution of oxygenic photosynthesis from prokaryotes to plastids.</title>
        <authorList>
            <person name="Dagan T."/>
            <person name="Roettger M."/>
            <person name="Stucken K."/>
            <person name="Landan G."/>
            <person name="Koch R."/>
            <person name="Major P."/>
            <person name="Gould S.B."/>
            <person name="Goremykin V.V."/>
            <person name="Rippka R."/>
            <person name="Tandeau de Marsac N."/>
            <person name="Gugger M."/>
            <person name="Lockhart P.J."/>
            <person name="Allen J.F."/>
            <person name="Brune I."/>
            <person name="Maus I."/>
            <person name="Puhler A."/>
            <person name="Martin W.F."/>
        </authorList>
    </citation>
    <scope>NUCLEOTIDE SEQUENCE [LARGE SCALE GENOMIC DNA]</scope>
    <source>
        <strain evidence="7 8">PCC 7110</strain>
    </source>
</reference>
<dbReference type="CDD" id="cd08414">
    <property type="entry name" value="PBP2_LTTR_aromatics_like"/>
    <property type="match status" value="1"/>
</dbReference>
<dbReference type="InterPro" id="IPR036390">
    <property type="entry name" value="WH_DNA-bd_sf"/>
</dbReference>
<evidence type="ECO:0000259" key="6">
    <source>
        <dbReference type="PROSITE" id="PS50931"/>
    </source>
</evidence>
<dbReference type="InterPro" id="IPR000847">
    <property type="entry name" value="LysR_HTH_N"/>
</dbReference>
<protein>
    <submittedName>
        <fullName evidence="7">LysR family transcriptional regulator</fullName>
    </submittedName>
</protein>
<dbReference type="FunFam" id="1.10.10.10:FF:000001">
    <property type="entry name" value="LysR family transcriptional regulator"/>
    <property type="match status" value="1"/>
</dbReference>
<comment type="similarity">
    <text evidence="1">Belongs to the LysR transcriptional regulatory family.</text>
</comment>
<feature type="domain" description="HTH lysR-type" evidence="6">
    <location>
        <begin position="1"/>
        <end position="58"/>
    </location>
</feature>
<keyword evidence="5" id="KW-0472">Membrane</keyword>
<dbReference type="GO" id="GO:0003700">
    <property type="term" value="F:DNA-binding transcription factor activity"/>
    <property type="evidence" value="ECO:0007669"/>
    <property type="project" value="InterPro"/>
</dbReference>
<dbReference type="Gene3D" id="1.10.10.10">
    <property type="entry name" value="Winged helix-like DNA-binding domain superfamily/Winged helix DNA-binding domain"/>
    <property type="match status" value="1"/>
</dbReference>
<evidence type="ECO:0000256" key="3">
    <source>
        <dbReference type="ARBA" id="ARBA00023125"/>
    </source>
</evidence>
<dbReference type="SUPFAM" id="SSF46785">
    <property type="entry name" value="Winged helix' DNA-binding domain"/>
    <property type="match status" value="1"/>
</dbReference>
<dbReference type="GO" id="GO:0032993">
    <property type="term" value="C:protein-DNA complex"/>
    <property type="evidence" value="ECO:0007669"/>
    <property type="project" value="TreeGrafter"/>
</dbReference>
<dbReference type="GO" id="GO:0003677">
    <property type="term" value="F:DNA binding"/>
    <property type="evidence" value="ECO:0007669"/>
    <property type="project" value="UniProtKB-KW"/>
</dbReference>
<organism evidence="7 8">
    <name type="scientific">Scytonema hofmannii PCC 7110</name>
    <dbReference type="NCBI Taxonomy" id="128403"/>
    <lineage>
        <taxon>Bacteria</taxon>
        <taxon>Bacillati</taxon>
        <taxon>Cyanobacteriota</taxon>
        <taxon>Cyanophyceae</taxon>
        <taxon>Nostocales</taxon>
        <taxon>Scytonemataceae</taxon>
        <taxon>Scytonema</taxon>
    </lineage>
</organism>
<dbReference type="SUPFAM" id="SSF53850">
    <property type="entry name" value="Periplasmic binding protein-like II"/>
    <property type="match status" value="1"/>
</dbReference>
<dbReference type="PROSITE" id="PS50931">
    <property type="entry name" value="HTH_LYSR"/>
    <property type="match status" value="1"/>
</dbReference>
<evidence type="ECO:0000313" key="8">
    <source>
        <dbReference type="Proteomes" id="UP000076925"/>
    </source>
</evidence>
<keyword evidence="2" id="KW-0805">Transcription regulation</keyword>
<accession>A0A139X1B1</accession>
<proteinExistence type="inferred from homology"/>
<dbReference type="AlphaFoldDB" id="A0A139X1B1"/>
<dbReference type="InterPro" id="IPR036388">
    <property type="entry name" value="WH-like_DNA-bd_sf"/>
</dbReference>
<keyword evidence="3" id="KW-0238">DNA-binding</keyword>
<dbReference type="Pfam" id="PF03466">
    <property type="entry name" value="LysR_substrate"/>
    <property type="match status" value="1"/>
</dbReference>
<keyword evidence="4" id="KW-0804">Transcription</keyword>
<sequence length="303" mass="34109">MELRHLKYFITVAEELNFTRAAERLHIAQPPLSQQIGDLEAELGVKLFERSKRPLRLTSAGLEFLKEARLILSHVEQATRLAQRVSRGEVGRLIVGFNSSATQCVLPEILTQFRDRFPKVELVLREMDSYNQIQSLLDNQIDCGFLHSQNFDRDNLNYTSVLKEPVIVALPITHPLVKERLVPLNKLAGESFILPVHHTGQGFYSQVINLCQLAGFTPNIVQEAVWLQTVLGLVACGVGVAIVPASMQNLQRKGVVYKTLQDETFEIEMVVAWRKEDLSPVLHEFLHLASLVQNSCAIPLPNT</sequence>
<keyword evidence="5" id="KW-0812">Transmembrane</keyword>
<comment type="caution">
    <text evidence="7">The sequence shown here is derived from an EMBL/GenBank/DDBJ whole genome shotgun (WGS) entry which is preliminary data.</text>
</comment>
<keyword evidence="8" id="KW-1185">Reference proteome</keyword>
<dbReference type="OrthoDB" id="9803735at2"/>
<evidence type="ECO:0000256" key="2">
    <source>
        <dbReference type="ARBA" id="ARBA00023015"/>
    </source>
</evidence>
<dbReference type="Pfam" id="PF00126">
    <property type="entry name" value="HTH_1"/>
    <property type="match status" value="1"/>
</dbReference>
<evidence type="ECO:0000256" key="4">
    <source>
        <dbReference type="ARBA" id="ARBA00023163"/>
    </source>
</evidence>
<dbReference type="EMBL" id="ANNX02000040">
    <property type="protein sequence ID" value="KYC38497.1"/>
    <property type="molecule type" value="Genomic_DNA"/>
</dbReference>
<name>A0A139X1B1_9CYAN</name>
<evidence type="ECO:0000256" key="5">
    <source>
        <dbReference type="SAM" id="Phobius"/>
    </source>
</evidence>
<feature type="transmembrane region" description="Helical" evidence="5">
    <location>
        <begin position="225"/>
        <end position="243"/>
    </location>
</feature>
<gene>
    <name evidence="7" type="ORF">WA1_35495</name>
</gene>
<dbReference type="PANTHER" id="PTHR30346">
    <property type="entry name" value="TRANSCRIPTIONAL DUAL REGULATOR HCAR-RELATED"/>
    <property type="match status" value="1"/>
</dbReference>
<dbReference type="PANTHER" id="PTHR30346:SF0">
    <property type="entry name" value="HCA OPERON TRANSCRIPTIONAL ACTIVATOR HCAR"/>
    <property type="match status" value="1"/>
</dbReference>
<evidence type="ECO:0000256" key="1">
    <source>
        <dbReference type="ARBA" id="ARBA00009437"/>
    </source>
</evidence>
<dbReference type="Proteomes" id="UP000076925">
    <property type="component" value="Unassembled WGS sequence"/>
</dbReference>
<evidence type="ECO:0000313" key="7">
    <source>
        <dbReference type="EMBL" id="KYC38497.1"/>
    </source>
</evidence>